<dbReference type="RefSeq" id="WP_155071437.1">
    <property type="nucleotide sequence ID" value="NZ_WIXO01000001.1"/>
</dbReference>
<dbReference type="GO" id="GO:0005524">
    <property type="term" value="F:ATP binding"/>
    <property type="evidence" value="ECO:0007669"/>
    <property type="project" value="UniProtKB-KW"/>
</dbReference>
<evidence type="ECO:0000256" key="1">
    <source>
        <dbReference type="SAM" id="MobiDB-lite"/>
    </source>
</evidence>
<dbReference type="Gene3D" id="3.40.50.300">
    <property type="entry name" value="P-loop containing nucleotide triphosphate hydrolases"/>
    <property type="match status" value="1"/>
</dbReference>
<dbReference type="EMBL" id="WIXO01000001">
    <property type="protein sequence ID" value="MTE20329.1"/>
    <property type="molecule type" value="Genomic_DNA"/>
</dbReference>
<protein>
    <submittedName>
        <fullName evidence="3">ATP-binding protein</fullName>
    </submittedName>
</protein>
<comment type="caution">
    <text evidence="3">The sequence shown here is derived from an EMBL/GenBank/DDBJ whole genome shotgun (WGS) entry which is preliminary data.</text>
</comment>
<keyword evidence="3" id="KW-0547">Nucleotide-binding</keyword>
<dbReference type="SUPFAM" id="SSF52540">
    <property type="entry name" value="P-loop containing nucleoside triphosphate hydrolases"/>
    <property type="match status" value="1"/>
</dbReference>
<dbReference type="OrthoDB" id="9770694at2"/>
<dbReference type="Proteomes" id="UP000473014">
    <property type="component" value="Unassembled WGS sequence"/>
</dbReference>
<keyword evidence="3" id="KW-0067">ATP-binding</keyword>
<feature type="domain" description="IstB-like ATP-binding" evidence="2">
    <location>
        <begin position="92"/>
        <end position="197"/>
    </location>
</feature>
<dbReference type="AlphaFoldDB" id="A0A6G2BE22"/>
<keyword evidence="4" id="KW-1185">Reference proteome</keyword>
<evidence type="ECO:0000313" key="3">
    <source>
        <dbReference type="EMBL" id="MTE20329.1"/>
    </source>
</evidence>
<proteinExistence type="predicted"/>
<evidence type="ECO:0000313" key="4">
    <source>
        <dbReference type="Proteomes" id="UP000473014"/>
    </source>
</evidence>
<dbReference type="GO" id="GO:0006260">
    <property type="term" value="P:DNA replication"/>
    <property type="evidence" value="ECO:0007669"/>
    <property type="project" value="TreeGrafter"/>
</dbReference>
<feature type="region of interest" description="Disordered" evidence="1">
    <location>
        <begin position="20"/>
        <end position="50"/>
    </location>
</feature>
<evidence type="ECO:0000259" key="2">
    <source>
        <dbReference type="Pfam" id="PF01695"/>
    </source>
</evidence>
<dbReference type="PANTHER" id="PTHR30050:SF4">
    <property type="entry name" value="ATP-BINDING PROTEIN RV3427C IN INSERTION SEQUENCE-RELATED"/>
    <property type="match status" value="1"/>
</dbReference>
<dbReference type="InterPro" id="IPR002611">
    <property type="entry name" value="IstB_ATP-bd"/>
</dbReference>
<dbReference type="Pfam" id="PF01695">
    <property type="entry name" value="IstB_IS21"/>
    <property type="match status" value="1"/>
</dbReference>
<organism evidence="3 4">
    <name type="scientific">Streptomyces taklimakanensis</name>
    <dbReference type="NCBI Taxonomy" id="2569853"/>
    <lineage>
        <taxon>Bacteria</taxon>
        <taxon>Bacillati</taxon>
        <taxon>Actinomycetota</taxon>
        <taxon>Actinomycetes</taxon>
        <taxon>Kitasatosporales</taxon>
        <taxon>Streptomycetaceae</taxon>
        <taxon>Streptomyces</taxon>
    </lineage>
</organism>
<reference evidence="3 4" key="1">
    <citation type="submission" date="2019-11" db="EMBL/GenBank/DDBJ databases">
        <authorList>
            <person name="Yuan L."/>
        </authorList>
    </citation>
    <scope>NUCLEOTIDE SEQUENCE [LARGE SCALE GENOMIC DNA]</scope>
    <source>
        <strain evidence="3 4">TRM43335</strain>
    </source>
</reference>
<dbReference type="InterPro" id="IPR027417">
    <property type="entry name" value="P-loop_NTPase"/>
</dbReference>
<sequence length="229" mass="24857">MNPTNSMDPATAARLREILAGRGLTTLPAPPSEPSADPDEPGHPEYHRRRRAETALARWEKITPRRYRTAEATDPAVIAWADAVIADPSGTRSLLLTGGTGTGKTHQAYGALRRIAAAGPERYTAVSVNAADMYGELRAAGGADDTEKRLRQLSTAPLLHIDDLGAAKGSAWVEEVTYRIVNTRYNDLLPTLITTNFADPEALGERLASRLSEMCRVVVFGGSDRRRPR</sequence>
<gene>
    <name evidence="3" type="ORF">F0L17_14675</name>
</gene>
<dbReference type="PANTHER" id="PTHR30050">
    <property type="entry name" value="CHROMOSOMAL REPLICATION INITIATOR PROTEIN DNAA"/>
    <property type="match status" value="1"/>
</dbReference>
<accession>A0A6G2BE22</accession>
<name>A0A6G2BE22_9ACTN</name>